<keyword evidence="2" id="KW-1185">Reference proteome</keyword>
<name>Q5KZF1_GEOKA</name>
<dbReference type="STRING" id="235909.GK1650"/>
<proteinExistence type="predicted"/>
<dbReference type="EMBL" id="BA000043">
    <property type="protein sequence ID" value="BAD75935.1"/>
    <property type="molecule type" value="Genomic_DNA"/>
</dbReference>
<protein>
    <submittedName>
        <fullName evidence="1">Uncharacterized protein</fullName>
    </submittedName>
</protein>
<accession>Q5KZF1</accession>
<evidence type="ECO:0000313" key="1">
    <source>
        <dbReference type="EMBL" id="BAD75935.1"/>
    </source>
</evidence>
<dbReference type="AlphaFoldDB" id="Q5KZF1"/>
<gene>
    <name evidence="1" type="ordered locus">GK1650</name>
</gene>
<sequence length="62" mass="7429">MHGLTHWRLFCTNFARDERACPFILVSIVLWWDWNPSSNVHLPSAGRFFVFCERYGRHFSGR</sequence>
<dbReference type="HOGENOM" id="CLU_2897773_0_0_9"/>
<dbReference type="KEGG" id="gka:GK1650"/>
<evidence type="ECO:0000313" key="2">
    <source>
        <dbReference type="Proteomes" id="UP000001172"/>
    </source>
</evidence>
<dbReference type="Proteomes" id="UP000001172">
    <property type="component" value="Chromosome"/>
</dbReference>
<organism evidence="1 2">
    <name type="scientific">Geobacillus kaustophilus (strain HTA426)</name>
    <dbReference type="NCBI Taxonomy" id="235909"/>
    <lineage>
        <taxon>Bacteria</taxon>
        <taxon>Bacillati</taxon>
        <taxon>Bacillota</taxon>
        <taxon>Bacilli</taxon>
        <taxon>Bacillales</taxon>
        <taxon>Anoxybacillaceae</taxon>
        <taxon>Geobacillus</taxon>
        <taxon>Geobacillus thermoleovorans group</taxon>
    </lineage>
</organism>
<reference evidence="1 2" key="1">
    <citation type="journal article" date="2004" name="Nucleic Acids Res.">
        <title>Thermoadaptation trait revealed by the genome sequence of thermophilic Geobacillus kaustophilus.</title>
        <authorList>
            <person name="Takami H."/>
            <person name="Takaki Y."/>
            <person name="Chee G.J."/>
            <person name="Nishi S."/>
            <person name="Shimamura S."/>
            <person name="Suzuki H."/>
            <person name="Matsui S."/>
            <person name="Uchiyama I."/>
        </authorList>
    </citation>
    <scope>NUCLEOTIDE SEQUENCE [LARGE SCALE GENOMIC DNA]</scope>
    <source>
        <strain evidence="1 2">HTA426</strain>
    </source>
</reference>